<evidence type="ECO:0000313" key="6">
    <source>
        <dbReference type="Proteomes" id="UP000751190"/>
    </source>
</evidence>
<evidence type="ECO:0000313" key="5">
    <source>
        <dbReference type="EMBL" id="KAG8459697.1"/>
    </source>
</evidence>
<feature type="compositionally biased region" description="Gly residues" evidence="3">
    <location>
        <begin position="1288"/>
        <end position="1302"/>
    </location>
</feature>
<feature type="compositionally biased region" description="Polar residues" evidence="3">
    <location>
        <begin position="105"/>
        <end position="116"/>
    </location>
</feature>
<dbReference type="InterPro" id="IPR041664">
    <property type="entry name" value="AAA_16"/>
</dbReference>
<feature type="region of interest" description="Disordered" evidence="3">
    <location>
        <begin position="2321"/>
        <end position="2402"/>
    </location>
</feature>
<evidence type="ECO:0000256" key="2">
    <source>
        <dbReference type="ARBA" id="ARBA00022840"/>
    </source>
</evidence>
<feature type="compositionally biased region" description="Low complexity" evidence="3">
    <location>
        <begin position="1375"/>
        <end position="1404"/>
    </location>
</feature>
<dbReference type="Gene3D" id="3.30.70.1230">
    <property type="entry name" value="Nucleotide cyclase"/>
    <property type="match status" value="2"/>
</dbReference>
<dbReference type="Pfam" id="PF00211">
    <property type="entry name" value="Guanylate_cyc"/>
    <property type="match status" value="2"/>
</dbReference>
<feature type="compositionally biased region" description="Low complexity" evidence="3">
    <location>
        <begin position="8"/>
        <end position="32"/>
    </location>
</feature>
<feature type="domain" description="Guanylate cyclase" evidence="4">
    <location>
        <begin position="851"/>
        <end position="926"/>
    </location>
</feature>
<dbReference type="GO" id="GO:0005737">
    <property type="term" value="C:cytoplasm"/>
    <property type="evidence" value="ECO:0007669"/>
    <property type="project" value="TreeGrafter"/>
</dbReference>
<dbReference type="GO" id="GO:0035556">
    <property type="term" value="P:intracellular signal transduction"/>
    <property type="evidence" value="ECO:0007669"/>
    <property type="project" value="InterPro"/>
</dbReference>
<proteinExistence type="predicted"/>
<evidence type="ECO:0000256" key="1">
    <source>
        <dbReference type="ARBA" id="ARBA00022741"/>
    </source>
</evidence>
<feature type="compositionally biased region" description="Basic and acidic residues" evidence="3">
    <location>
        <begin position="2540"/>
        <end position="2549"/>
    </location>
</feature>
<dbReference type="InterPro" id="IPR029787">
    <property type="entry name" value="Nucleotide_cyclase"/>
</dbReference>
<evidence type="ECO:0000259" key="4">
    <source>
        <dbReference type="PROSITE" id="PS50125"/>
    </source>
</evidence>
<feature type="compositionally biased region" description="Basic and acidic residues" evidence="3">
    <location>
        <begin position="1349"/>
        <end position="1363"/>
    </location>
</feature>
<feature type="compositionally biased region" description="Gly residues" evidence="3">
    <location>
        <begin position="303"/>
        <end position="317"/>
    </location>
</feature>
<feature type="domain" description="Guanylate cyclase" evidence="4">
    <location>
        <begin position="552"/>
        <end position="690"/>
    </location>
</feature>
<dbReference type="GO" id="GO:0009190">
    <property type="term" value="P:cyclic nucleotide biosynthetic process"/>
    <property type="evidence" value="ECO:0007669"/>
    <property type="project" value="InterPro"/>
</dbReference>
<feature type="region of interest" description="Disordered" evidence="3">
    <location>
        <begin position="1288"/>
        <end position="1446"/>
    </location>
</feature>
<feature type="region of interest" description="Disordered" evidence="3">
    <location>
        <begin position="2446"/>
        <end position="2575"/>
    </location>
</feature>
<dbReference type="EMBL" id="JAGTXO010000038">
    <property type="protein sequence ID" value="KAG8459697.1"/>
    <property type="molecule type" value="Genomic_DNA"/>
</dbReference>
<gene>
    <name evidence="5" type="ORF">KFE25_003149</name>
</gene>
<dbReference type="CDD" id="cd07302">
    <property type="entry name" value="CHD"/>
    <property type="match status" value="2"/>
</dbReference>
<keyword evidence="1" id="KW-0547">Nucleotide-binding</keyword>
<feature type="compositionally biased region" description="Low complexity" evidence="3">
    <location>
        <begin position="2489"/>
        <end position="2498"/>
    </location>
</feature>
<dbReference type="SMART" id="SM00044">
    <property type="entry name" value="CYCc"/>
    <property type="match status" value="1"/>
</dbReference>
<feature type="compositionally biased region" description="Low complexity" evidence="3">
    <location>
        <begin position="214"/>
        <end position="241"/>
    </location>
</feature>
<dbReference type="PANTHER" id="PTHR16305:SF28">
    <property type="entry name" value="GUANYLATE CYCLASE DOMAIN-CONTAINING PROTEIN"/>
    <property type="match status" value="1"/>
</dbReference>
<feature type="compositionally biased region" description="Basic and acidic residues" evidence="3">
    <location>
        <begin position="52"/>
        <end position="65"/>
    </location>
</feature>
<feature type="region of interest" description="Disordered" evidence="3">
    <location>
        <begin position="386"/>
        <end position="411"/>
    </location>
</feature>
<feature type="compositionally biased region" description="Polar residues" evidence="3">
    <location>
        <begin position="2236"/>
        <end position="2245"/>
    </location>
</feature>
<feature type="compositionally biased region" description="Basic residues" evidence="3">
    <location>
        <begin position="2286"/>
        <end position="2296"/>
    </location>
</feature>
<dbReference type="Pfam" id="PF13191">
    <property type="entry name" value="AAA_16"/>
    <property type="match status" value="1"/>
</dbReference>
<dbReference type="OrthoDB" id="194468at2759"/>
<name>A0A8J6C2E0_DIALT</name>
<evidence type="ECO:0000256" key="3">
    <source>
        <dbReference type="SAM" id="MobiDB-lite"/>
    </source>
</evidence>
<organism evidence="5 6">
    <name type="scientific">Diacronema lutheri</name>
    <name type="common">Unicellular marine alga</name>
    <name type="synonym">Monochrysis lutheri</name>
    <dbReference type="NCBI Taxonomy" id="2081491"/>
    <lineage>
        <taxon>Eukaryota</taxon>
        <taxon>Haptista</taxon>
        <taxon>Haptophyta</taxon>
        <taxon>Pavlovophyceae</taxon>
        <taxon>Pavlovales</taxon>
        <taxon>Pavlovaceae</taxon>
        <taxon>Diacronema</taxon>
    </lineage>
</organism>
<dbReference type="GO" id="GO:0004016">
    <property type="term" value="F:adenylate cyclase activity"/>
    <property type="evidence" value="ECO:0007669"/>
    <property type="project" value="TreeGrafter"/>
</dbReference>
<keyword evidence="6" id="KW-1185">Reference proteome</keyword>
<feature type="compositionally biased region" description="Low complexity" evidence="3">
    <location>
        <begin position="1431"/>
        <end position="1440"/>
    </location>
</feature>
<feature type="compositionally biased region" description="Basic and acidic residues" evidence="3">
    <location>
        <begin position="126"/>
        <end position="149"/>
    </location>
</feature>
<feature type="compositionally biased region" description="Gly residues" evidence="3">
    <location>
        <begin position="33"/>
        <end position="46"/>
    </location>
</feature>
<dbReference type="GO" id="GO:0005524">
    <property type="term" value="F:ATP binding"/>
    <property type="evidence" value="ECO:0007669"/>
    <property type="project" value="UniProtKB-KW"/>
</dbReference>
<feature type="compositionally biased region" description="Low complexity" evidence="3">
    <location>
        <begin position="2246"/>
        <end position="2257"/>
    </location>
</feature>
<dbReference type="SUPFAM" id="SSF55073">
    <property type="entry name" value="Nucleotide cyclase"/>
    <property type="match status" value="2"/>
</dbReference>
<dbReference type="InterPro" id="IPR001054">
    <property type="entry name" value="A/G_cyclase"/>
</dbReference>
<protein>
    <recommendedName>
        <fullName evidence="4">Guanylate cyclase domain-containing protein</fullName>
    </recommendedName>
</protein>
<feature type="region of interest" description="Disordered" evidence="3">
    <location>
        <begin position="437"/>
        <end position="460"/>
    </location>
</feature>
<feature type="region of interest" description="Disordered" evidence="3">
    <location>
        <begin position="2233"/>
        <end position="2298"/>
    </location>
</feature>
<comment type="caution">
    <text evidence="5">The sequence shown here is derived from an EMBL/GenBank/DDBJ whole genome shotgun (WGS) entry which is preliminary data.</text>
</comment>
<feature type="compositionally biased region" description="Low complexity" evidence="3">
    <location>
        <begin position="450"/>
        <end position="460"/>
    </location>
</feature>
<dbReference type="Proteomes" id="UP000751190">
    <property type="component" value="Unassembled WGS sequence"/>
</dbReference>
<feature type="compositionally biased region" description="Low complexity" evidence="3">
    <location>
        <begin position="2347"/>
        <end position="2368"/>
    </location>
</feature>
<reference evidence="5" key="1">
    <citation type="submission" date="2021-05" db="EMBL/GenBank/DDBJ databases">
        <title>The genome of the haptophyte Pavlova lutheri (Diacronema luteri, Pavlovales) - a model for lipid biosynthesis in eukaryotic algae.</title>
        <authorList>
            <person name="Hulatt C.J."/>
            <person name="Posewitz M.C."/>
        </authorList>
    </citation>
    <scope>NUCLEOTIDE SEQUENCE</scope>
    <source>
        <strain evidence="5">NIVA-4/92</strain>
    </source>
</reference>
<feature type="compositionally biased region" description="Low complexity" evidence="3">
    <location>
        <begin position="153"/>
        <end position="163"/>
    </location>
</feature>
<keyword evidence="2" id="KW-0067">ATP-binding</keyword>
<feature type="region of interest" description="Disordered" evidence="3">
    <location>
        <begin position="1"/>
        <end position="370"/>
    </location>
</feature>
<feature type="compositionally biased region" description="Polar residues" evidence="3">
    <location>
        <begin position="2550"/>
        <end position="2560"/>
    </location>
</feature>
<sequence>MSLAAEQRASSRGSGGNNSARDAPAGRASQGSAAGGGSMWPFGGGRNATDAAADKREERRSRFSSHEAQSSQRRLQSSRPKPLGWLSRRGRQNSSSSDIPVERTSLASTGGVSVSDSMPGATPATSDDRGSPDRRGYDAVERLSDESNRATEAGLLAPLGLGRADADGNPATSGGGGSGDERASRVSAGGGAVPRPPPSPSRFRTGSKLGAPGSSLWSRRSAAAAKGGVGSGHTVSTASSSSDRESASARGGVTGSTSGGASPWAGLVGDASNKDAAGSGGASRWLRSSSAGEVSAQAVPDVPGGGGSGSGGGGSGFGAAREAVGGGGRSFFRPPSLHGAAGSERDTENASLGASVHAQAPAGTQRSPTRTVKELLSRGLNQRASEAIAGSPYPGARGAGAGFGGSDRAPSEFRAGMRANMLRQALLDSRPLDRERHLHAPTAPDGSSTLAAEPAGPAARAALADVESSSATMRGMLDLPLRTAKGRRGHRTSGEYSALIETAQKEMDNALFNCLAFVPIEVVARLHDGLDGEPGAMAPTALGAYVSEIEVAVLFSDVSGFTQLTERLQREKGGEEGAEMLNAILNGFFEQLITIVHDHDGDVIKFAGDAVLSIWSSSSGEPLEDLVCRAAACALAQLAALDFYQGGFDTTLRLHLGLGAGKGTGIDVGTAHRREFVVAGPPLDEMSTAEGIAGHGEVVVGPTVWNALLDAGVEPHGEQVDNAEEVKKHGAGFVKLRRLDRYSTPAHNRKGVPKGEWVQRMHAELLHKRSDALLHALQRYTAEPVRRHIAASSLQYSTEFREATMLFVRLTRLRFGAPDAFDKLQAAVVQIMTIVSRYEGTITRISIDDKGTVLKVTFGLPPFLHTDDPTRGVLCAMGIRDAMRILRLRACIGITTGLVFVGCVGAEHRCEYTEYGDKVNLAARYMSNAVNEVLTDEETYNKCAKTVDWDVLKPITVKGKDKPIPAYRPFQQLLPHEVEEHADAQGAERGSLAGGTLVGARAGEFVGRAVEVRMIVDALSDLIGAFDELPRSPSEPDAIGYRAAPEDERAAIDAAALIATEKRLPNELTTASAAAGPRETRPIGRDVRPRIVVLTGDTGVGKSRLVEHVSARIRQGPKRAIVLTARGSSTESSNLLFAWSAAFRKMLDAQAPPAGGAADVAAAGGVAPAGGDERVLRAQLGKLLPPRYLEHASLLNAVLGLALSTATATASMPDDIKAETTLQMLLHMLAHFAQQQPTVVVIEDCSYLDSASWQLLNAVASRVGDRGAVDTNGADSAGGALIGGAGGGAGASGGAEDGGAGAGSPPAERKPTALDEAHRRALERRKRKEAAGVTASSMSVTASRFGLTRGKELSGSHAEKKSASEQQSFLRLGRSAAVAHAPPSPAASSAAAAGASGAPHTPASVGALGGGTRVLRSSCGDRRPDGRRGSDGSSILGDSGLVPHGVRARRPSIDQSVAASAVSFPESFALIVTFQTNAGVKPPPSLTQLSALPATRAISLGPMSPAELVRIARNQLGARSLSKKAARLLGTKSAGSPFFCLELVKLLSEQGVLSIVDGIVHVSDVGRDGKSVELAVPDSVEQTIVSRIDRLERKYLMALKCASVAGNDFVDEMLRHLLPEVGIAVGEVPKIVSELCEMGLLESCAGSRYYTHSFKSALVKDVVYERLPFTQRRELHRAVAQWIEGRYRTEAELASFYPVLANHWQRAALDGEAIKYYDLCAQFALKHYANHEAVGFLNEVLKIVHACSHAERHQLGITAERHAEFASHLADASLRIGLIHEATEAIELLLTIVQMPLPSGSPSRLRALLAFEMGWAAIPLSLRARLPQSVRFRPAPPRMCELAARGYQTAARAFYFTGNVIEHDIVVLRGLEVAACVGGAQLCRSMAAAALALGRVGRLKSAFALQNKALALCEQLPDEAAEEVNKRDPTTLYCRMMFGLLSAVELCAWDVAVEMFDGTMEKALELGMMRRYEESANQKALVLFAQADLLSAELLFGKASLSAESRKDAQMYATLACSRCALMLALGQHEAATQAVEELEHLVGSRLGSSGLGPLVISICAVVAMQRMQVLGEMDSALEAAHRALAGIRALRTPSQFALFFAYTHVTHVALEAFARAPSEREQAAAAEAIGYLETFAARFRAAGPRFLLERGTLAWILERPSEAERSWREAARLAERLGMPYESTRIAWEVAVRKRDAAAEVEAVRDLADMGVNVAAFGMCVGTAKTIKRKLNRARLSTHNSDPGRSSQRASSRSQGVDGGDDSTSRGRMGGGSASAGRPGLVRAARGRTGQRHGRMATDVELIDRSLAAAERFDVSTGTAGLDWAKGHGPGAARALDAPRPDAQRRATPIPSSRLADAASDDGSSGDEAGGARGRSGSWLPSRRTAADGGRRQQQSSDKGGMMAALTRGRMPTLFANEHAGNATAAPNRPLFQTQADPADWAARSNLRSELHADGPQGDVLADDAPPASPGGVPDQVLAFGLNGSGGSTASDASAVAPRATGSASLMVAPLDTGEEEDEMPAPRRSSVLEADADGLRPIVEEARDGETSSRCSTGTHSGAGSVRVGTLRARGVR</sequence>
<feature type="compositionally biased region" description="Basic and acidic residues" evidence="3">
    <location>
        <begin position="1419"/>
        <end position="1430"/>
    </location>
</feature>
<dbReference type="PANTHER" id="PTHR16305">
    <property type="entry name" value="TESTICULAR SOLUBLE ADENYLYL CYCLASE"/>
    <property type="match status" value="1"/>
</dbReference>
<dbReference type="PROSITE" id="PS50125">
    <property type="entry name" value="GUANYLATE_CYCLASE_2"/>
    <property type="match status" value="2"/>
</dbReference>
<accession>A0A8J6C2E0</accession>
<feature type="compositionally biased region" description="Low complexity" evidence="3">
    <location>
        <begin position="66"/>
        <end position="79"/>
    </location>
</feature>
<feature type="compositionally biased region" description="Basic and acidic residues" evidence="3">
    <location>
        <begin position="1307"/>
        <end position="1320"/>
    </location>
</feature>